<evidence type="ECO:0000313" key="5">
    <source>
        <dbReference type="EMBL" id="SFR34901.1"/>
    </source>
</evidence>
<keyword evidence="3 5" id="KW-0808">Transferase</keyword>
<organism evidence="5 6">
    <name type="scientific">Yoonia tamlensis</name>
    <dbReference type="NCBI Taxonomy" id="390270"/>
    <lineage>
        <taxon>Bacteria</taxon>
        <taxon>Pseudomonadati</taxon>
        <taxon>Pseudomonadota</taxon>
        <taxon>Alphaproteobacteria</taxon>
        <taxon>Rhodobacterales</taxon>
        <taxon>Paracoccaceae</taxon>
        <taxon>Yoonia</taxon>
    </lineage>
</organism>
<dbReference type="CDD" id="cd00761">
    <property type="entry name" value="Glyco_tranf_GTA_type"/>
    <property type="match status" value="1"/>
</dbReference>
<keyword evidence="6" id="KW-1185">Reference proteome</keyword>
<evidence type="ECO:0000256" key="2">
    <source>
        <dbReference type="ARBA" id="ARBA00022676"/>
    </source>
</evidence>
<dbReference type="Pfam" id="PF00535">
    <property type="entry name" value="Glycos_transf_2"/>
    <property type="match status" value="1"/>
</dbReference>
<evidence type="ECO:0000256" key="3">
    <source>
        <dbReference type="ARBA" id="ARBA00022679"/>
    </source>
</evidence>
<keyword evidence="2" id="KW-0328">Glycosyltransferase</keyword>
<dbReference type="RefSeq" id="WP_090196545.1">
    <property type="nucleotide sequence ID" value="NZ_FOYP01000001.1"/>
</dbReference>
<accession>A0A1I6FYC0</accession>
<evidence type="ECO:0000256" key="1">
    <source>
        <dbReference type="ARBA" id="ARBA00006739"/>
    </source>
</evidence>
<dbReference type="PANTHER" id="PTHR43685:SF5">
    <property type="entry name" value="GLYCOSYLTRANSFERASE EPSE-RELATED"/>
    <property type="match status" value="1"/>
</dbReference>
<protein>
    <submittedName>
        <fullName evidence="5">Glycosyl transferase family 2</fullName>
    </submittedName>
</protein>
<dbReference type="AlphaFoldDB" id="A0A1I6FYC0"/>
<evidence type="ECO:0000313" key="6">
    <source>
        <dbReference type="Proteomes" id="UP000199478"/>
    </source>
</evidence>
<dbReference type="Gene3D" id="3.90.550.10">
    <property type="entry name" value="Spore Coat Polysaccharide Biosynthesis Protein SpsA, Chain A"/>
    <property type="match status" value="1"/>
</dbReference>
<reference evidence="6" key="1">
    <citation type="submission" date="2016-10" db="EMBL/GenBank/DDBJ databases">
        <authorList>
            <person name="Varghese N."/>
            <person name="Submissions S."/>
        </authorList>
    </citation>
    <scope>NUCLEOTIDE SEQUENCE [LARGE SCALE GENOMIC DNA]</scope>
    <source>
        <strain evidence="6">DSM 26879</strain>
    </source>
</reference>
<evidence type="ECO:0000259" key="4">
    <source>
        <dbReference type="Pfam" id="PF00535"/>
    </source>
</evidence>
<gene>
    <name evidence="5" type="ORF">SAMN04488005_0727</name>
</gene>
<dbReference type="PANTHER" id="PTHR43685">
    <property type="entry name" value="GLYCOSYLTRANSFERASE"/>
    <property type="match status" value="1"/>
</dbReference>
<dbReference type="STRING" id="390270.SAMN04488005_0727"/>
<comment type="similarity">
    <text evidence="1">Belongs to the glycosyltransferase 2 family.</text>
</comment>
<feature type="domain" description="Glycosyltransferase 2-like" evidence="4">
    <location>
        <begin position="5"/>
        <end position="116"/>
    </location>
</feature>
<dbReference type="InterPro" id="IPR029044">
    <property type="entry name" value="Nucleotide-diphossugar_trans"/>
</dbReference>
<dbReference type="GO" id="GO:0016757">
    <property type="term" value="F:glycosyltransferase activity"/>
    <property type="evidence" value="ECO:0007669"/>
    <property type="project" value="UniProtKB-KW"/>
</dbReference>
<dbReference type="Proteomes" id="UP000199478">
    <property type="component" value="Unassembled WGS sequence"/>
</dbReference>
<dbReference type="SUPFAM" id="SSF53448">
    <property type="entry name" value="Nucleotide-diphospho-sugar transferases"/>
    <property type="match status" value="1"/>
</dbReference>
<dbReference type="InterPro" id="IPR001173">
    <property type="entry name" value="Glyco_trans_2-like"/>
</dbReference>
<dbReference type="EMBL" id="FOYP01000001">
    <property type="protein sequence ID" value="SFR34901.1"/>
    <property type="molecule type" value="Genomic_DNA"/>
</dbReference>
<dbReference type="InterPro" id="IPR050834">
    <property type="entry name" value="Glycosyltransf_2"/>
</dbReference>
<sequence length="222" mass="23981">MNYAVVIPAYNAARTIVETLDSVLAQSLQPSEIVVVDDGSTDNTVACVKAHPAAARIVSQPNTGCGAATTHAIRLTSAPVIAGLDADDIWLPQKMAQQMAHLATLGPNAISFTKSRQFHHGDSDRTKGEERDALIRSSIVLHRATFDKVGPVIDPPGGSGDMVDWLGRARAAGYSLHILPEVLMLRRIIAGSMTYRADDYSHRGYLSVARAAIMRRRQAEQK</sequence>
<name>A0A1I6FYC0_9RHOB</name>
<proteinExistence type="inferred from homology"/>